<name>A0A5C7IH35_9ROSI</name>
<proteinExistence type="predicted"/>
<evidence type="ECO:0000313" key="3">
    <source>
        <dbReference type="EMBL" id="TXG68355.1"/>
    </source>
</evidence>
<feature type="transmembrane region" description="Helical" evidence="1">
    <location>
        <begin position="20"/>
        <end position="36"/>
    </location>
</feature>
<feature type="domain" description="DUF4220" evidence="2">
    <location>
        <begin position="51"/>
        <end position="353"/>
    </location>
</feature>
<feature type="transmembrane region" description="Helical" evidence="1">
    <location>
        <begin position="291"/>
        <end position="312"/>
    </location>
</feature>
<evidence type="ECO:0000259" key="2">
    <source>
        <dbReference type="Pfam" id="PF13968"/>
    </source>
</evidence>
<keyword evidence="1" id="KW-0472">Membrane</keyword>
<keyword evidence="1" id="KW-1133">Transmembrane helix</keyword>
<dbReference type="OrthoDB" id="1689146at2759"/>
<reference evidence="4" key="1">
    <citation type="journal article" date="2019" name="Gigascience">
        <title>De novo genome assembly of the endangered Acer yangbiense, a plant species with extremely small populations endemic to Yunnan Province, China.</title>
        <authorList>
            <person name="Yang J."/>
            <person name="Wariss H.M."/>
            <person name="Tao L."/>
            <person name="Zhang R."/>
            <person name="Yun Q."/>
            <person name="Hollingsworth P."/>
            <person name="Dao Z."/>
            <person name="Luo G."/>
            <person name="Guo H."/>
            <person name="Ma Y."/>
            <person name="Sun W."/>
        </authorList>
    </citation>
    <scope>NUCLEOTIDE SEQUENCE [LARGE SCALE GENOMIC DNA]</scope>
    <source>
        <strain evidence="4">cv. Malutang</strain>
    </source>
</reference>
<dbReference type="AlphaFoldDB" id="A0A5C7IH35"/>
<feature type="transmembrane region" description="Helical" evidence="1">
    <location>
        <begin position="258"/>
        <end position="279"/>
    </location>
</feature>
<feature type="transmembrane region" description="Helical" evidence="1">
    <location>
        <begin position="88"/>
        <end position="106"/>
    </location>
</feature>
<dbReference type="Pfam" id="PF04578">
    <property type="entry name" value="DUF594"/>
    <property type="match status" value="1"/>
</dbReference>
<dbReference type="Pfam" id="PF13968">
    <property type="entry name" value="DUF4220"/>
    <property type="match status" value="1"/>
</dbReference>
<feature type="transmembrane region" description="Helical" evidence="1">
    <location>
        <begin position="48"/>
        <end position="68"/>
    </location>
</feature>
<evidence type="ECO:0000256" key="1">
    <source>
        <dbReference type="SAM" id="Phobius"/>
    </source>
</evidence>
<dbReference type="PANTHER" id="PTHR31325">
    <property type="entry name" value="OS01G0798800 PROTEIN-RELATED"/>
    <property type="match status" value="1"/>
</dbReference>
<protein>
    <recommendedName>
        <fullName evidence="2">DUF4220 domain-containing protein</fullName>
    </recommendedName>
</protein>
<keyword evidence="4" id="KW-1185">Reference proteome</keyword>
<keyword evidence="1" id="KW-0812">Transmembrane</keyword>
<sequence>MQLFPKKLRKIWNEWEVRGLILVSLILQIFLIMFGSRRKFTSSVKVRILVWSAYLIADSVATFALGNLANSQADREDNKLSGNVLQAFWSPFLLLHLGGPDTITAYSLEDNELWLRHFLGVVVQVGVAFYVFLRSWSNNVLTFITIPVFITGTIKYGERTFVLRSSSAEHFKNSLLSFPIIDLSRESSYLVQAYFLFQRSACMFANMIVDYYGRNDPIYSIIHHKSAEDAFKLVEAELGFMYDVLYTKATVVYSRYGIFLRCISFFSSVSALIVVSIIIDINSYPVADIFLTYLLLVAAVYLEVYALILSLSSDWTNIWLIKLEIVEAKFPSSSPYNPPQRWSRSMAQYNLISSCLREKQATRIGFLMSKLVDFVLISKLVDFKYWYLTRKRVDTDLKKIIFEHLQGKSNEIIDNFDDYIDNGQSLKDLLDRRGDYVIKGMNFSDKSHQWNTNEVDFSQSLLVWHIATNLCYYHDAEIKDEFHMKREISKSLSDHMLYLLVFCPSMLSKGISFEKKYEDTCNAIKSKISKLKEMSDIEWSQASACKFLLQDAKDKPAVVDDMSVLHVGCMLAQTLLKLCVGANNIISEDRLWNMISEVWVEMLAYAANRCAWKEHGQQLKNGGELLTHVSLLMAHLGLSEQYQMKTYISALPDREWQHLF</sequence>
<dbReference type="InterPro" id="IPR025315">
    <property type="entry name" value="DUF4220"/>
</dbReference>
<comment type="caution">
    <text evidence="3">The sequence shown here is derived from an EMBL/GenBank/DDBJ whole genome shotgun (WGS) entry which is preliminary data.</text>
</comment>
<organism evidence="3 4">
    <name type="scientific">Acer yangbiense</name>
    <dbReference type="NCBI Taxonomy" id="1000413"/>
    <lineage>
        <taxon>Eukaryota</taxon>
        <taxon>Viridiplantae</taxon>
        <taxon>Streptophyta</taxon>
        <taxon>Embryophyta</taxon>
        <taxon>Tracheophyta</taxon>
        <taxon>Spermatophyta</taxon>
        <taxon>Magnoliopsida</taxon>
        <taxon>eudicotyledons</taxon>
        <taxon>Gunneridae</taxon>
        <taxon>Pentapetalae</taxon>
        <taxon>rosids</taxon>
        <taxon>malvids</taxon>
        <taxon>Sapindales</taxon>
        <taxon>Sapindaceae</taxon>
        <taxon>Hippocastanoideae</taxon>
        <taxon>Acereae</taxon>
        <taxon>Acer</taxon>
    </lineage>
</organism>
<evidence type="ECO:0000313" key="4">
    <source>
        <dbReference type="Proteomes" id="UP000323000"/>
    </source>
</evidence>
<dbReference type="EMBL" id="VAHF01000002">
    <property type="protein sequence ID" value="TXG68355.1"/>
    <property type="molecule type" value="Genomic_DNA"/>
</dbReference>
<gene>
    <name evidence="3" type="ORF">EZV62_003290</name>
</gene>
<feature type="transmembrane region" description="Helical" evidence="1">
    <location>
        <begin position="113"/>
        <end position="133"/>
    </location>
</feature>
<dbReference type="Proteomes" id="UP000323000">
    <property type="component" value="Chromosome 2"/>
</dbReference>
<dbReference type="InterPro" id="IPR007658">
    <property type="entry name" value="DUF594"/>
</dbReference>
<accession>A0A5C7IH35</accession>